<dbReference type="Proteomes" id="UP000231564">
    <property type="component" value="Chromosome MARIT"/>
</dbReference>
<dbReference type="RefSeq" id="WP_100211828.1">
    <property type="nucleotide sequence ID" value="NZ_CP138495.1"/>
</dbReference>
<name>A0A2H1ED08_9FLAO</name>
<gene>
    <name evidence="1" type="ORF">MARIT_2913</name>
</gene>
<dbReference type="STRING" id="1349785.GCA_000509405_00125"/>
<evidence type="ECO:0008006" key="3">
    <source>
        <dbReference type="Google" id="ProtNLM"/>
    </source>
</evidence>
<dbReference type="EMBL" id="LT634361">
    <property type="protein sequence ID" value="SFZ84795.1"/>
    <property type="molecule type" value="Genomic_DNA"/>
</dbReference>
<reference evidence="1 2" key="1">
    <citation type="submission" date="2016-11" db="EMBL/GenBank/DDBJ databases">
        <authorList>
            <person name="Jaros S."/>
            <person name="Januszkiewicz K."/>
            <person name="Wedrychowicz H."/>
        </authorList>
    </citation>
    <scope>NUCLEOTIDE SEQUENCE [LARGE SCALE GENOMIC DNA]</scope>
    <source>
        <strain evidence="1">NCIMB 2154T</strain>
    </source>
</reference>
<evidence type="ECO:0000313" key="1">
    <source>
        <dbReference type="EMBL" id="SFZ84795.1"/>
    </source>
</evidence>
<accession>A0A2H1ED08</accession>
<dbReference type="KEGG" id="tmar:MARIT_2913"/>
<sequence length="246" mass="28953">MKHIFLFISILFIVACKTNKENKLNSPSTAIKQKTNKFKGLIKSVKRKKLTEFCSEDLVLNQKTINRINNYINFSLDSLKVLDFKEEKLLYTTSINIVNADTKNYQPSYYYFLLENKDDDVNEIYFSENYLYKKVQSSFYNIDLLILFNKIIQKSNTDELNTIGYNMDILTYDNVKEKLIDRKRLITSGIGLEDVSYHECFVLSSEKITSYSYNSLEDESTFVKREMMIRKDGIIIIRKPTIKVFD</sequence>
<dbReference type="GeneID" id="47724361"/>
<protein>
    <recommendedName>
        <fullName evidence="3">Lipoprotein</fullName>
    </recommendedName>
</protein>
<evidence type="ECO:0000313" key="2">
    <source>
        <dbReference type="Proteomes" id="UP000231564"/>
    </source>
</evidence>
<keyword evidence="2" id="KW-1185">Reference proteome</keyword>
<dbReference type="PROSITE" id="PS51257">
    <property type="entry name" value="PROKAR_LIPOPROTEIN"/>
    <property type="match status" value="1"/>
</dbReference>
<dbReference type="OrthoDB" id="1190364at2"/>
<proteinExistence type="predicted"/>
<dbReference type="AlphaFoldDB" id="A0A2H1ED08"/>
<organism evidence="1 2">
    <name type="scientific">Tenacibaculum maritimum NCIMB 2154</name>
    <dbReference type="NCBI Taxonomy" id="1349785"/>
    <lineage>
        <taxon>Bacteria</taxon>
        <taxon>Pseudomonadati</taxon>
        <taxon>Bacteroidota</taxon>
        <taxon>Flavobacteriia</taxon>
        <taxon>Flavobacteriales</taxon>
        <taxon>Flavobacteriaceae</taxon>
        <taxon>Tenacibaculum</taxon>
    </lineage>
</organism>